<evidence type="ECO:0000259" key="3">
    <source>
        <dbReference type="Pfam" id="PF14160"/>
    </source>
</evidence>
<evidence type="ECO:0000259" key="4">
    <source>
        <dbReference type="Pfam" id="PF14161"/>
    </source>
</evidence>
<dbReference type="GO" id="GO:0030335">
    <property type="term" value="P:positive regulation of cell migration"/>
    <property type="evidence" value="ECO:0007669"/>
    <property type="project" value="TreeGrafter"/>
</dbReference>
<dbReference type="GO" id="GO:0005938">
    <property type="term" value="C:cell cortex"/>
    <property type="evidence" value="ECO:0007669"/>
    <property type="project" value="TreeGrafter"/>
</dbReference>
<sequence>MPTEISHAVRMHAIPGFHSSLTVRLLNKGPEYLRKQMEAGTPGRKSAVERLAADKAKYVKSQQVMSTKQGPISALSSASESSCESSSVESKKVNNNSSEGKSIKITEQVNKVDLGPAPLEHGPPIARRSSSKRQIRPDSLVIYRQKCEFVRGQSNENSRGSLVRRLFQGSFKEKQLVSEASKAILKEDILPTTEGSLLIEDVVDKLDAAGQNTTTNTTAVLASRCENAPNRTVAPYEVKEVRRKGLHRSQSDITSRYSKSFSEFDTFFKYCGLEPEVIEDLGQENFSVASDNVSFRIRSISVATSESDFTRHSGDDGLLEEELTEQVPTGLSVIERNARIIKWLYTCKKAKENKNTLQEFA</sequence>
<name>A0AA97JYY7_EUBMA</name>
<dbReference type="InterPro" id="IPR025740">
    <property type="entry name" value="FAM110"/>
</dbReference>
<feature type="region of interest" description="Disordered" evidence="2">
    <location>
        <begin position="114"/>
        <end position="133"/>
    </location>
</feature>
<accession>A0AA97JYY7</accession>
<feature type="domain" description="Centrosome-associated FAM110 N-terminal" evidence="4">
    <location>
        <begin position="16"/>
        <end position="104"/>
    </location>
</feature>
<dbReference type="InterPro" id="IPR025741">
    <property type="entry name" value="FAM110_C"/>
</dbReference>
<dbReference type="PANTHER" id="PTHR14758:SF5">
    <property type="entry name" value="PROTEIN FAM110C"/>
    <property type="match status" value="1"/>
</dbReference>
<gene>
    <name evidence="6" type="primary">FAM110C</name>
</gene>
<dbReference type="Pfam" id="PF14160">
    <property type="entry name" value="FAM110_C"/>
    <property type="match status" value="1"/>
</dbReference>
<protein>
    <submittedName>
        <fullName evidence="6">Protein FAM110C</fullName>
    </submittedName>
</protein>
<evidence type="ECO:0000256" key="1">
    <source>
        <dbReference type="ARBA" id="ARBA00010576"/>
    </source>
</evidence>
<feature type="domain" description="Centrosome-associated FAM110 C-terminal" evidence="3">
    <location>
        <begin position="243"/>
        <end position="350"/>
    </location>
</feature>
<feature type="compositionally biased region" description="Low complexity" evidence="2">
    <location>
        <begin position="73"/>
        <end position="100"/>
    </location>
</feature>
<dbReference type="KEGG" id="emc:129336515"/>
<keyword evidence="5" id="KW-1185">Reference proteome</keyword>
<dbReference type="InterPro" id="IPR025739">
    <property type="entry name" value="FAM110_N"/>
</dbReference>
<dbReference type="RefSeq" id="XP_054845621.1">
    <property type="nucleotide sequence ID" value="XM_054989646.1"/>
</dbReference>
<dbReference type="GO" id="GO:0060491">
    <property type="term" value="P:regulation of cell projection assembly"/>
    <property type="evidence" value="ECO:0007669"/>
    <property type="project" value="TreeGrafter"/>
</dbReference>
<evidence type="ECO:0000313" key="6">
    <source>
        <dbReference type="RefSeq" id="XP_054845621.1"/>
    </source>
</evidence>
<dbReference type="GeneID" id="129336515"/>
<dbReference type="PANTHER" id="PTHR14758">
    <property type="entry name" value="AGAP005440-PA"/>
    <property type="match status" value="1"/>
</dbReference>
<dbReference type="CTD" id="642273"/>
<dbReference type="Proteomes" id="UP001190640">
    <property type="component" value="Chromosome 1"/>
</dbReference>
<comment type="similarity">
    <text evidence="1">Belongs to the FAM110 family.</text>
</comment>
<organism evidence="5 6">
    <name type="scientific">Eublepharis macularius</name>
    <name type="common">Leopard gecko</name>
    <name type="synonym">Cyrtodactylus macularius</name>
    <dbReference type="NCBI Taxonomy" id="481883"/>
    <lineage>
        <taxon>Eukaryota</taxon>
        <taxon>Metazoa</taxon>
        <taxon>Chordata</taxon>
        <taxon>Craniata</taxon>
        <taxon>Vertebrata</taxon>
        <taxon>Euteleostomi</taxon>
        <taxon>Lepidosauria</taxon>
        <taxon>Squamata</taxon>
        <taxon>Bifurcata</taxon>
        <taxon>Gekkota</taxon>
        <taxon>Eublepharidae</taxon>
        <taxon>Eublepharinae</taxon>
        <taxon>Eublepharis</taxon>
    </lineage>
</organism>
<dbReference type="GO" id="GO:0043014">
    <property type="term" value="F:alpha-tubulin binding"/>
    <property type="evidence" value="ECO:0007669"/>
    <property type="project" value="TreeGrafter"/>
</dbReference>
<dbReference type="Pfam" id="PF14161">
    <property type="entry name" value="FAM110_N"/>
    <property type="match status" value="1"/>
</dbReference>
<proteinExistence type="inferred from homology"/>
<evidence type="ECO:0000256" key="2">
    <source>
        <dbReference type="SAM" id="MobiDB-lite"/>
    </source>
</evidence>
<dbReference type="AlphaFoldDB" id="A0AA97JYY7"/>
<evidence type="ECO:0000313" key="5">
    <source>
        <dbReference type="Proteomes" id="UP001190640"/>
    </source>
</evidence>
<feature type="region of interest" description="Disordered" evidence="2">
    <location>
        <begin position="62"/>
        <end position="106"/>
    </location>
</feature>
<reference evidence="6" key="1">
    <citation type="submission" date="2025-08" db="UniProtKB">
        <authorList>
            <consortium name="RefSeq"/>
        </authorList>
    </citation>
    <scope>IDENTIFICATION</scope>
    <source>
        <tissue evidence="6">Blood</tissue>
    </source>
</reference>